<dbReference type="InterPro" id="IPR013429">
    <property type="entry name" value="Regulatory_FmdB_Zinc_ribbon"/>
</dbReference>
<dbReference type="RefSeq" id="WP_194451160.1">
    <property type="nucleotide sequence ID" value="NZ_CP063849.1"/>
</dbReference>
<dbReference type="PANTHER" id="PTHR34404:SF2">
    <property type="entry name" value="CONSERVED SERINE RICH PROTEIN"/>
    <property type="match status" value="1"/>
</dbReference>
<dbReference type="SMART" id="SM00834">
    <property type="entry name" value="CxxC_CXXC_SSSS"/>
    <property type="match status" value="1"/>
</dbReference>
<evidence type="ECO:0000256" key="1">
    <source>
        <dbReference type="SAM" id="MobiDB-lite"/>
    </source>
</evidence>
<dbReference type="AlphaFoldDB" id="A0A7S7SM37"/>
<reference evidence="3 4" key="1">
    <citation type="submission" date="2020-10" db="EMBL/GenBank/DDBJ databases">
        <title>Complete genome sequence of Paludibaculum fermentans P105T, a facultatively anaerobic acidobacterium capable of dissimilatory Fe(III) reduction.</title>
        <authorList>
            <person name="Dedysh S.N."/>
            <person name="Beletsky A.V."/>
            <person name="Kulichevskaya I.S."/>
            <person name="Mardanov A.V."/>
            <person name="Ravin N.V."/>
        </authorList>
    </citation>
    <scope>NUCLEOTIDE SEQUENCE [LARGE SCALE GENOMIC DNA]</scope>
    <source>
        <strain evidence="3 4">P105</strain>
    </source>
</reference>
<accession>A0A7S7SM37</accession>
<organism evidence="3 4">
    <name type="scientific">Paludibaculum fermentans</name>
    <dbReference type="NCBI Taxonomy" id="1473598"/>
    <lineage>
        <taxon>Bacteria</taxon>
        <taxon>Pseudomonadati</taxon>
        <taxon>Acidobacteriota</taxon>
        <taxon>Terriglobia</taxon>
        <taxon>Bryobacterales</taxon>
        <taxon>Bryobacteraceae</taxon>
        <taxon>Paludibaculum</taxon>
    </lineage>
</organism>
<feature type="domain" description="Putative regulatory protein FmdB zinc ribbon" evidence="2">
    <location>
        <begin position="1"/>
        <end position="41"/>
    </location>
</feature>
<dbReference type="Pfam" id="PF09723">
    <property type="entry name" value="Zn_ribbon_8"/>
    <property type="match status" value="1"/>
</dbReference>
<protein>
    <submittedName>
        <fullName evidence="3">Zinc ribbon domain-containing protein</fullName>
    </submittedName>
</protein>
<dbReference type="PANTHER" id="PTHR34404">
    <property type="entry name" value="REGULATORY PROTEIN, FMDB FAMILY"/>
    <property type="match status" value="1"/>
</dbReference>
<evidence type="ECO:0000313" key="3">
    <source>
        <dbReference type="EMBL" id="QOY89498.1"/>
    </source>
</evidence>
<name>A0A7S7SM37_PALFE</name>
<keyword evidence="4" id="KW-1185">Reference proteome</keyword>
<dbReference type="EMBL" id="CP063849">
    <property type="protein sequence ID" value="QOY89498.1"/>
    <property type="molecule type" value="Genomic_DNA"/>
</dbReference>
<feature type="compositionally biased region" description="Low complexity" evidence="1">
    <location>
        <begin position="60"/>
        <end position="92"/>
    </location>
</feature>
<dbReference type="Proteomes" id="UP000593892">
    <property type="component" value="Chromosome"/>
</dbReference>
<proteinExistence type="predicted"/>
<feature type="region of interest" description="Disordered" evidence="1">
    <location>
        <begin position="58"/>
        <end position="102"/>
    </location>
</feature>
<sequence>MPLYEYKCDRCHKTIEVLQKFSDTPLSVHEGCGGALARLISTSALQFKGSGFYITDYSKSKSSGSSGSNGKSASGKESSSTSESAPAKTESTPKPAASESSK</sequence>
<evidence type="ECO:0000259" key="2">
    <source>
        <dbReference type="SMART" id="SM00834"/>
    </source>
</evidence>
<evidence type="ECO:0000313" key="4">
    <source>
        <dbReference type="Proteomes" id="UP000593892"/>
    </source>
</evidence>
<gene>
    <name evidence="3" type="ORF">IRI77_05980</name>
</gene>
<dbReference type="KEGG" id="pfer:IRI77_05980"/>
<dbReference type="NCBIfam" id="TIGR02605">
    <property type="entry name" value="CxxC_CxxC_SSSS"/>
    <property type="match status" value="1"/>
</dbReference>